<comment type="function">
    <text evidence="5">The pyruvate dehydrogenase complex catalyzes the overall conversion of pyruvate to acetyl-CoA and CO2.</text>
</comment>
<dbReference type="FunFam" id="3.40.50.970:FF:000001">
    <property type="entry name" value="Pyruvate dehydrogenase E1 beta subunit"/>
    <property type="match status" value="1"/>
</dbReference>
<dbReference type="Gene3D" id="3.40.50.920">
    <property type="match status" value="1"/>
</dbReference>
<organism evidence="7 8">
    <name type="scientific">Tieghemostelium lacteum</name>
    <name type="common">Slime mold</name>
    <name type="synonym">Dictyostelium lacteum</name>
    <dbReference type="NCBI Taxonomy" id="361077"/>
    <lineage>
        <taxon>Eukaryota</taxon>
        <taxon>Amoebozoa</taxon>
        <taxon>Evosea</taxon>
        <taxon>Eumycetozoa</taxon>
        <taxon>Dictyostelia</taxon>
        <taxon>Dictyosteliales</taxon>
        <taxon>Raperosteliaceae</taxon>
        <taxon>Tieghemostelium</taxon>
    </lineage>
</organism>
<dbReference type="InParanoid" id="A0A151ZRT9"/>
<dbReference type="EMBL" id="LODT01000021">
    <property type="protein sequence ID" value="KYQ96652.1"/>
    <property type="molecule type" value="Genomic_DNA"/>
</dbReference>
<evidence type="ECO:0000256" key="4">
    <source>
        <dbReference type="ARBA" id="ARBA00023317"/>
    </source>
</evidence>
<keyword evidence="3 5" id="KW-0786">Thiamine pyrophosphate</keyword>
<dbReference type="OrthoDB" id="10266385at2759"/>
<dbReference type="InterPro" id="IPR033248">
    <property type="entry name" value="Transketolase_C"/>
</dbReference>
<dbReference type="SUPFAM" id="SSF52922">
    <property type="entry name" value="TK C-terminal domain-like"/>
    <property type="match status" value="1"/>
</dbReference>
<evidence type="ECO:0000256" key="3">
    <source>
        <dbReference type="ARBA" id="ARBA00023052"/>
    </source>
</evidence>
<sequence length="362" mass="39789">MLSSIVKKVVKSTLINNKSSNLLFLSRSYSTGPKEVTCREALNSALDEELERDKSVFVMGEEVAQYHGAYKVTKGLFEKYGGDRIIDTPITEMGFAGIGVGAAMSGLKPVVEFMTMNFAMQGIDHIINSSAKTHYMSGGQVKTPMVWRGPNGPPTSVGAQHSQCFAAWYGSVPGLKVIAPYSAEDHRGLLKSAIRDEDPVVCLESELLYNMKFTLSPESQDKDFLLPIGKAKVEREGSDVTIVGFSRIVHNCLEAAQLLAQEGIKCEVINLRSIRPLDVETLVKSIMKTNKMVTVEEGWPQHGVGSEIVAQMVENAFDYLDAPIERVCGADVPMPYAKNLEDLAMIQTHNIVNAVRRVCNRK</sequence>
<comment type="caution">
    <text evidence="7">The sequence shown here is derived from an EMBL/GenBank/DDBJ whole genome shotgun (WGS) entry which is preliminary data.</text>
</comment>
<dbReference type="NCBIfam" id="NF006667">
    <property type="entry name" value="PRK09212.1"/>
    <property type="match status" value="1"/>
</dbReference>
<keyword evidence="4 5" id="KW-0670">Pyruvate</keyword>
<dbReference type="Pfam" id="PF02780">
    <property type="entry name" value="Transketolase_C"/>
    <property type="match status" value="1"/>
</dbReference>
<dbReference type="PANTHER" id="PTHR11624">
    <property type="entry name" value="DEHYDROGENASE RELATED"/>
    <property type="match status" value="1"/>
</dbReference>
<evidence type="ECO:0000256" key="1">
    <source>
        <dbReference type="ARBA" id="ARBA00001964"/>
    </source>
</evidence>
<dbReference type="OMA" id="WYANCPG"/>
<keyword evidence="2 5" id="KW-0560">Oxidoreductase</keyword>
<comment type="cofactor">
    <cofactor evidence="1 5">
        <name>thiamine diphosphate</name>
        <dbReference type="ChEBI" id="CHEBI:58937"/>
    </cofactor>
</comment>
<proteinExistence type="predicted"/>
<dbReference type="CDD" id="cd07036">
    <property type="entry name" value="TPP_PYR_E1-PDHc-beta_like"/>
    <property type="match status" value="1"/>
</dbReference>
<accession>A0A151ZRT9</accession>
<dbReference type="AlphaFoldDB" id="A0A151ZRT9"/>
<dbReference type="Pfam" id="PF02779">
    <property type="entry name" value="Transket_pyr"/>
    <property type="match status" value="1"/>
</dbReference>
<keyword evidence="8" id="KW-1185">Reference proteome</keyword>
<dbReference type="GO" id="GO:0004739">
    <property type="term" value="F:pyruvate dehydrogenase (acetyl-transferring) activity"/>
    <property type="evidence" value="ECO:0007669"/>
    <property type="project" value="UniProtKB-UniRule"/>
</dbReference>
<dbReference type="GO" id="GO:0006086">
    <property type="term" value="P:pyruvate decarboxylation to acetyl-CoA"/>
    <property type="evidence" value="ECO:0007669"/>
    <property type="project" value="InterPro"/>
</dbReference>
<comment type="catalytic activity">
    <reaction evidence="5">
        <text>N(6)-[(R)-lipoyl]-L-lysyl-[protein] + pyruvate + H(+) = N(6)-[(R)-S(8)-acetyldihydrolipoyl]-L-lysyl-[protein] + CO2</text>
        <dbReference type="Rhea" id="RHEA:19189"/>
        <dbReference type="Rhea" id="RHEA-COMP:10474"/>
        <dbReference type="Rhea" id="RHEA-COMP:10478"/>
        <dbReference type="ChEBI" id="CHEBI:15361"/>
        <dbReference type="ChEBI" id="CHEBI:15378"/>
        <dbReference type="ChEBI" id="CHEBI:16526"/>
        <dbReference type="ChEBI" id="CHEBI:83099"/>
        <dbReference type="ChEBI" id="CHEBI:83111"/>
        <dbReference type="EC" id="1.2.4.1"/>
    </reaction>
</comment>
<dbReference type="FunFam" id="3.40.50.920:FF:000001">
    <property type="entry name" value="Pyruvate dehydrogenase E1 beta subunit"/>
    <property type="match status" value="1"/>
</dbReference>
<dbReference type="FunCoup" id="A0A151ZRT9">
    <property type="interactions" value="566"/>
</dbReference>
<dbReference type="EC" id="1.2.4.1" evidence="5"/>
<dbReference type="InterPro" id="IPR005475">
    <property type="entry name" value="Transketolase-like_Pyr-bd"/>
</dbReference>
<dbReference type="STRING" id="361077.A0A151ZRT9"/>
<protein>
    <recommendedName>
        <fullName evidence="5">Pyruvate dehydrogenase E1 component subunit beta</fullName>
        <ecNumber evidence="5">1.2.4.1</ecNumber>
    </recommendedName>
</protein>
<dbReference type="InterPro" id="IPR009014">
    <property type="entry name" value="Transketo_C/PFOR_II"/>
</dbReference>
<dbReference type="SUPFAM" id="SSF52518">
    <property type="entry name" value="Thiamin diphosphate-binding fold (THDP-binding)"/>
    <property type="match status" value="1"/>
</dbReference>
<dbReference type="InterPro" id="IPR027110">
    <property type="entry name" value="PDHB_mito-type"/>
</dbReference>
<reference evidence="7 8" key="1">
    <citation type="submission" date="2015-12" db="EMBL/GenBank/DDBJ databases">
        <title>Dictyostelia acquired genes for synthesis and detection of signals that induce cell-type specialization by lateral gene transfer from prokaryotes.</title>
        <authorList>
            <person name="Gloeckner G."/>
            <person name="Schaap P."/>
        </authorList>
    </citation>
    <scope>NUCLEOTIDE SEQUENCE [LARGE SCALE GENOMIC DNA]</scope>
    <source>
        <strain evidence="7 8">TK</strain>
    </source>
</reference>
<gene>
    <name evidence="7" type="ORF">DLAC_03934</name>
</gene>
<dbReference type="InterPro" id="IPR029061">
    <property type="entry name" value="THDP-binding"/>
</dbReference>
<evidence type="ECO:0000259" key="6">
    <source>
        <dbReference type="SMART" id="SM00861"/>
    </source>
</evidence>
<dbReference type="PANTHER" id="PTHR11624:SF96">
    <property type="entry name" value="PYRUVATE DEHYDROGENASE E1 COMPONENT SUBUNIT BETA, MITOCHONDRIAL"/>
    <property type="match status" value="1"/>
</dbReference>
<dbReference type="SMART" id="SM00861">
    <property type="entry name" value="Transket_pyr"/>
    <property type="match status" value="1"/>
</dbReference>
<dbReference type="NCBIfam" id="NF008854">
    <property type="entry name" value="PRK11892.1"/>
    <property type="match status" value="1"/>
</dbReference>
<evidence type="ECO:0000313" key="7">
    <source>
        <dbReference type="EMBL" id="KYQ96652.1"/>
    </source>
</evidence>
<evidence type="ECO:0000256" key="2">
    <source>
        <dbReference type="ARBA" id="ARBA00023002"/>
    </source>
</evidence>
<dbReference type="Proteomes" id="UP000076078">
    <property type="component" value="Unassembled WGS sequence"/>
</dbReference>
<feature type="domain" description="Transketolase-like pyrimidine-binding" evidence="6">
    <location>
        <begin position="36"/>
        <end position="211"/>
    </location>
</feature>
<dbReference type="Gene3D" id="3.40.50.970">
    <property type="match status" value="1"/>
</dbReference>
<evidence type="ECO:0000313" key="8">
    <source>
        <dbReference type="Proteomes" id="UP000076078"/>
    </source>
</evidence>
<name>A0A151ZRT9_TIELA</name>
<evidence type="ECO:0000256" key="5">
    <source>
        <dbReference type="RuleBase" id="RU364074"/>
    </source>
</evidence>